<dbReference type="InterPro" id="IPR017853">
    <property type="entry name" value="GH"/>
</dbReference>
<reference evidence="1 2" key="1">
    <citation type="submission" date="2021-12" db="EMBL/GenBank/DDBJ databases">
        <title>Mucilaginibacter roseus genome.</title>
        <authorList>
            <person name="Ferreira J.R."/>
            <person name="Newman J.D."/>
        </authorList>
    </citation>
    <scope>NUCLEOTIDE SEQUENCE [LARGE SCALE GENOMIC DNA]</scope>
    <source>
        <strain evidence="1 2">LMG 28454</strain>
    </source>
</reference>
<evidence type="ECO:0000313" key="1">
    <source>
        <dbReference type="EMBL" id="MCD8739126.1"/>
    </source>
</evidence>
<dbReference type="RefSeq" id="WP_232174999.1">
    <property type="nucleotide sequence ID" value="NZ_JAJPWV010000001.1"/>
</dbReference>
<organism evidence="1 2">
    <name type="scientific">Mucilaginibacter roseus</name>
    <dbReference type="NCBI Taxonomy" id="1528868"/>
    <lineage>
        <taxon>Bacteria</taxon>
        <taxon>Pseudomonadati</taxon>
        <taxon>Bacteroidota</taxon>
        <taxon>Sphingobacteriia</taxon>
        <taxon>Sphingobacteriales</taxon>
        <taxon>Sphingobacteriaceae</taxon>
        <taxon>Mucilaginibacter</taxon>
    </lineage>
</organism>
<dbReference type="PROSITE" id="PS51257">
    <property type="entry name" value="PROKAR_LIPOPROTEIN"/>
    <property type="match status" value="1"/>
</dbReference>
<evidence type="ECO:0000313" key="2">
    <source>
        <dbReference type="Proteomes" id="UP001199919"/>
    </source>
</evidence>
<sequence length="577" mass="63102">MRLLNTRTLMCLWAIAAVSCKKESKPADDKKVDPPVDPVTQVVPVDDPETAKTIGFFADDWSARQFTAPDYTEASIPAQAAGTVTIDASSVITRIPRTIFGHNAVWWMGPLPAQAVSDVKNLNAGMIRFPGGNSANNYFWNEEEGHLPDDVPNTAVNENGVTQPASYLYGKTKLNWQFNLNNYYELLQSTNSKGIISVNYSYARYSTSATPVANAAHLAAQWVRFDNGRTKYWEIGNEHYGSWQAGYRINKAANKDGQPEIITGELYGNHANVFIDSMRKAAADINKTIHIGVVLYEAAATESWQTQTTKTWNSGVLNASKNKADFYVIHNYYTSSGNEDATAILNSASTVTTEMAHFMGQEFQKYGAAPKPIALDEWNIFASGSKQQVSNVSGLFAVIVQAEAIKNQYGMAARWDLVNGWDNGNDHGLFSGGDEPGIPKWNLRPSFYYMYYFQKLLGDRMIPSSVTGTTAVKSYATTYSSGETNVNLVNTSATAQNVLLKFNNFNPGSRFYWYSLEGGNDNGEFSRKVTVNGSGTALEAGGPAGYSSIKARSAATANGIRVTVPARGAVFVVVNKK</sequence>
<dbReference type="PANTHER" id="PTHR43576:SF3">
    <property type="entry name" value="ALPHA-L-ARABINOFURANOSIDASE C"/>
    <property type="match status" value="1"/>
</dbReference>
<accession>A0ABS8U0P3</accession>
<dbReference type="Proteomes" id="UP001199919">
    <property type="component" value="Unassembled WGS sequence"/>
</dbReference>
<dbReference type="EMBL" id="JAJPWV010000001">
    <property type="protein sequence ID" value="MCD8739126.1"/>
    <property type="molecule type" value="Genomic_DNA"/>
</dbReference>
<name>A0ABS8U0P3_9SPHI</name>
<protein>
    <submittedName>
        <fullName evidence="1">Alpha-L-arabinofuranosidase</fullName>
    </submittedName>
</protein>
<keyword evidence="2" id="KW-1185">Reference proteome</keyword>
<dbReference type="Gene3D" id="3.20.20.80">
    <property type="entry name" value="Glycosidases"/>
    <property type="match status" value="1"/>
</dbReference>
<comment type="caution">
    <text evidence="1">The sequence shown here is derived from an EMBL/GenBank/DDBJ whole genome shotgun (WGS) entry which is preliminary data.</text>
</comment>
<gene>
    <name evidence="1" type="ORF">LT679_00815</name>
</gene>
<proteinExistence type="predicted"/>
<dbReference type="SUPFAM" id="SSF51445">
    <property type="entry name" value="(Trans)glycosidases"/>
    <property type="match status" value="1"/>
</dbReference>
<dbReference type="Gene3D" id="2.60.40.1180">
    <property type="entry name" value="Golgi alpha-mannosidase II"/>
    <property type="match status" value="1"/>
</dbReference>
<dbReference type="PANTHER" id="PTHR43576">
    <property type="entry name" value="ALPHA-L-ARABINOFURANOSIDASE C-RELATED"/>
    <property type="match status" value="1"/>
</dbReference>
<dbReference type="InterPro" id="IPR013780">
    <property type="entry name" value="Glyco_hydro_b"/>
</dbReference>